<sequence length="86" mass="9665">MVKEDTSTEQDTGNSWVWTMTENVRSHLIQRESSSLNTLLFIYLILVVLLLLSSGYIGLRIVALEEQLTSLGALPEFSLQSGYKDT</sequence>
<keyword evidence="3" id="KW-1185">Reference proteome</keyword>
<dbReference type="Proteomes" id="UP000829720">
    <property type="component" value="Unassembled WGS sequence"/>
</dbReference>
<dbReference type="EMBL" id="JAERUA010000013">
    <property type="protein sequence ID" value="KAI1891595.1"/>
    <property type="molecule type" value="Genomic_DNA"/>
</dbReference>
<comment type="caution">
    <text evidence="2">The sequence shown here is derived from an EMBL/GenBank/DDBJ whole genome shotgun (WGS) entry which is preliminary data.</text>
</comment>
<keyword evidence="1" id="KW-1133">Transmembrane helix</keyword>
<dbReference type="PANTHER" id="PTHR46645">
    <property type="entry name" value="GRAM DOMAIN-CONTAINING PROTEIN 2B-RELATED"/>
    <property type="match status" value="1"/>
</dbReference>
<proteinExistence type="predicted"/>
<reference evidence="2" key="1">
    <citation type="submission" date="2021-01" db="EMBL/GenBank/DDBJ databases">
        <authorList>
            <person name="Zahm M."/>
            <person name="Roques C."/>
            <person name="Cabau C."/>
            <person name="Klopp C."/>
            <person name="Donnadieu C."/>
            <person name="Jouanno E."/>
            <person name="Lampietro C."/>
            <person name="Louis A."/>
            <person name="Herpin A."/>
            <person name="Echchiki A."/>
            <person name="Berthelot C."/>
            <person name="Parey E."/>
            <person name="Roest-Crollius H."/>
            <person name="Braasch I."/>
            <person name="Postlethwait J."/>
            <person name="Bobe J."/>
            <person name="Montfort J."/>
            <person name="Bouchez O."/>
            <person name="Begum T."/>
            <person name="Mejri S."/>
            <person name="Adams A."/>
            <person name="Chen W.-J."/>
            <person name="Guiguen Y."/>
        </authorList>
    </citation>
    <scope>NUCLEOTIDE SEQUENCE</scope>
    <source>
        <tissue evidence="2">Blood</tissue>
    </source>
</reference>
<organism evidence="2 3">
    <name type="scientific">Albula goreensis</name>
    <dbReference type="NCBI Taxonomy" id="1534307"/>
    <lineage>
        <taxon>Eukaryota</taxon>
        <taxon>Metazoa</taxon>
        <taxon>Chordata</taxon>
        <taxon>Craniata</taxon>
        <taxon>Vertebrata</taxon>
        <taxon>Euteleostomi</taxon>
        <taxon>Actinopterygii</taxon>
        <taxon>Neopterygii</taxon>
        <taxon>Teleostei</taxon>
        <taxon>Albuliformes</taxon>
        <taxon>Albulidae</taxon>
        <taxon>Albula</taxon>
    </lineage>
</organism>
<keyword evidence="1" id="KW-0472">Membrane</keyword>
<evidence type="ECO:0000313" key="3">
    <source>
        <dbReference type="Proteomes" id="UP000829720"/>
    </source>
</evidence>
<dbReference type="PANTHER" id="PTHR46645:SF1">
    <property type="entry name" value="GRAM DOMAIN-CONTAINING PROTEIN"/>
    <property type="match status" value="1"/>
</dbReference>
<protein>
    <submittedName>
        <fullName evidence="2">Uncharacterized protein</fullName>
    </submittedName>
</protein>
<dbReference type="InterPro" id="IPR052633">
    <property type="entry name" value="GRAM_domain_protein_2B"/>
</dbReference>
<name>A0A8T3DAH3_9TELE</name>
<accession>A0A8T3DAH3</accession>
<feature type="transmembrane region" description="Helical" evidence="1">
    <location>
        <begin position="40"/>
        <end position="59"/>
    </location>
</feature>
<keyword evidence="1" id="KW-0812">Transmembrane</keyword>
<evidence type="ECO:0000313" key="2">
    <source>
        <dbReference type="EMBL" id="KAI1891595.1"/>
    </source>
</evidence>
<evidence type="ECO:0000256" key="1">
    <source>
        <dbReference type="SAM" id="Phobius"/>
    </source>
</evidence>
<gene>
    <name evidence="2" type="ORF">AGOR_G00145400</name>
</gene>
<dbReference type="AlphaFoldDB" id="A0A8T3DAH3"/>